<proteinExistence type="predicted"/>
<dbReference type="AlphaFoldDB" id="A0A382UCY5"/>
<name>A0A382UCY5_9ZZZZ</name>
<dbReference type="EMBL" id="UINC01143293">
    <property type="protein sequence ID" value="SVD32134.1"/>
    <property type="molecule type" value="Genomic_DNA"/>
</dbReference>
<accession>A0A382UCY5</accession>
<evidence type="ECO:0000256" key="1">
    <source>
        <dbReference type="SAM" id="MobiDB-lite"/>
    </source>
</evidence>
<sequence length="148" mass="17048">MIFDHMHLDIVIDTSQKKITTFPKKEMDDEVYDSQNKYFMHLQKAGIIIPESIRAGNVYASLEAYYPDAVDDGVSASQVVLLSTTKFIEEQKPQFETVEYIEYEIENRYVDPTDEDSTELGEVPEAPKKGSIGPNRIRRYLSGYGYYE</sequence>
<protein>
    <submittedName>
        <fullName evidence="2">Uncharacterized protein</fullName>
    </submittedName>
</protein>
<evidence type="ECO:0000313" key="2">
    <source>
        <dbReference type="EMBL" id="SVD32134.1"/>
    </source>
</evidence>
<organism evidence="2">
    <name type="scientific">marine metagenome</name>
    <dbReference type="NCBI Taxonomy" id="408172"/>
    <lineage>
        <taxon>unclassified sequences</taxon>
        <taxon>metagenomes</taxon>
        <taxon>ecological metagenomes</taxon>
    </lineage>
</organism>
<reference evidence="2" key="1">
    <citation type="submission" date="2018-05" db="EMBL/GenBank/DDBJ databases">
        <authorList>
            <person name="Lanie J.A."/>
            <person name="Ng W.-L."/>
            <person name="Kazmierczak K.M."/>
            <person name="Andrzejewski T.M."/>
            <person name="Davidsen T.M."/>
            <person name="Wayne K.J."/>
            <person name="Tettelin H."/>
            <person name="Glass J.I."/>
            <person name="Rusch D."/>
            <person name="Podicherti R."/>
            <person name="Tsui H.-C.T."/>
            <person name="Winkler M.E."/>
        </authorList>
    </citation>
    <scope>NUCLEOTIDE SEQUENCE</scope>
</reference>
<gene>
    <name evidence="2" type="ORF">METZ01_LOCUS384988</name>
</gene>
<feature type="region of interest" description="Disordered" evidence="1">
    <location>
        <begin position="111"/>
        <end position="130"/>
    </location>
</feature>